<keyword evidence="3" id="KW-0460">Magnesium</keyword>
<name>A0A830FCF2_9EURY</name>
<dbReference type="InterPro" id="IPR015813">
    <property type="entry name" value="Pyrv/PenolPyrv_kinase-like_dom"/>
</dbReference>
<dbReference type="AlphaFoldDB" id="A0A830FCF2"/>
<dbReference type="PRINTS" id="PR00150">
    <property type="entry name" value="PEPCARBXLASE"/>
</dbReference>
<reference evidence="8" key="1">
    <citation type="journal article" date="2014" name="Int. J. Syst. Evol. Microbiol.">
        <title>Complete genome sequence of Corynebacterium casei LMG S-19264T (=DSM 44701T), isolated from a smear-ripened cheese.</title>
        <authorList>
            <consortium name="US DOE Joint Genome Institute (JGI-PGF)"/>
            <person name="Walter F."/>
            <person name="Albersmeier A."/>
            <person name="Kalinowski J."/>
            <person name="Ruckert C."/>
        </authorList>
    </citation>
    <scope>NUCLEOTIDE SEQUENCE</scope>
    <source>
        <strain evidence="8">JCM 19596</strain>
    </source>
</reference>
<evidence type="ECO:0000256" key="7">
    <source>
        <dbReference type="SAM" id="MobiDB-lite"/>
    </source>
</evidence>
<dbReference type="GO" id="GO:0006099">
    <property type="term" value="P:tricarboxylic acid cycle"/>
    <property type="evidence" value="ECO:0007669"/>
    <property type="project" value="InterPro"/>
</dbReference>
<keyword evidence="8" id="KW-0670">Pyruvate</keyword>
<dbReference type="EMBL" id="BMPG01000002">
    <property type="protein sequence ID" value="GGL61080.1"/>
    <property type="molecule type" value="Genomic_DNA"/>
</dbReference>
<keyword evidence="9" id="KW-1185">Reference proteome</keyword>
<organism evidence="8 9">
    <name type="scientific">Halocalculus aciditolerans</name>
    <dbReference type="NCBI Taxonomy" id="1383812"/>
    <lineage>
        <taxon>Archaea</taxon>
        <taxon>Methanobacteriati</taxon>
        <taxon>Methanobacteriota</taxon>
        <taxon>Stenosarchaea group</taxon>
        <taxon>Halobacteria</taxon>
        <taxon>Halobacteriales</taxon>
        <taxon>Halobacteriaceae</taxon>
        <taxon>Halocalculus</taxon>
    </lineage>
</organism>
<feature type="region of interest" description="Disordered" evidence="7">
    <location>
        <begin position="292"/>
        <end position="311"/>
    </location>
</feature>
<dbReference type="InterPro" id="IPR018129">
    <property type="entry name" value="PEP_COase_Lys_AS"/>
</dbReference>
<reference evidence="8" key="2">
    <citation type="submission" date="2020-09" db="EMBL/GenBank/DDBJ databases">
        <authorList>
            <person name="Sun Q."/>
            <person name="Ohkuma M."/>
        </authorList>
    </citation>
    <scope>NUCLEOTIDE SEQUENCE</scope>
    <source>
        <strain evidence="8">JCM 19596</strain>
    </source>
</reference>
<comment type="catalytic activity">
    <reaction evidence="6">
        <text>oxaloacetate + phosphate = phosphoenolpyruvate + hydrogencarbonate</text>
        <dbReference type="Rhea" id="RHEA:28370"/>
        <dbReference type="ChEBI" id="CHEBI:16452"/>
        <dbReference type="ChEBI" id="CHEBI:17544"/>
        <dbReference type="ChEBI" id="CHEBI:43474"/>
        <dbReference type="ChEBI" id="CHEBI:58702"/>
        <dbReference type="EC" id="4.1.1.31"/>
    </reaction>
</comment>
<dbReference type="GO" id="GO:0008964">
    <property type="term" value="F:phosphoenolpyruvate carboxylase activity"/>
    <property type="evidence" value="ECO:0007669"/>
    <property type="project" value="UniProtKB-EC"/>
</dbReference>
<dbReference type="PANTHER" id="PTHR30523:SF6">
    <property type="entry name" value="PHOSPHOENOLPYRUVATE CARBOXYLASE"/>
    <property type="match status" value="1"/>
</dbReference>
<evidence type="ECO:0000256" key="4">
    <source>
        <dbReference type="ARBA" id="ARBA00023239"/>
    </source>
</evidence>
<proteinExistence type="inferred from homology"/>
<evidence type="ECO:0000313" key="8">
    <source>
        <dbReference type="EMBL" id="GGL61080.1"/>
    </source>
</evidence>
<dbReference type="GO" id="GO:0005829">
    <property type="term" value="C:cytosol"/>
    <property type="evidence" value="ECO:0007669"/>
    <property type="project" value="TreeGrafter"/>
</dbReference>
<keyword evidence="4" id="KW-0456">Lyase</keyword>
<protein>
    <recommendedName>
        <fullName evidence="2">phosphoenolpyruvate carboxylase</fullName>
        <ecNumber evidence="2">4.1.1.31</ecNumber>
    </recommendedName>
</protein>
<dbReference type="PANTHER" id="PTHR30523">
    <property type="entry name" value="PHOSPHOENOLPYRUVATE CARBOXYLASE"/>
    <property type="match status" value="1"/>
</dbReference>
<comment type="caution">
    <text evidence="8">The sequence shown here is derived from an EMBL/GenBank/DDBJ whole genome shotgun (WGS) entry which is preliminary data.</text>
</comment>
<sequence length="882" mass="96178">MTSDVRRLGDTLGEVLSTHEPPAAFAAVENARTAAIDYRRGDAGDHSAVRAAVEETPPSERESLARAFTAYFELVNVAEDRERVRQLRERSRDGPAPGGVADAIGALADALDADDLADVLESVEVTPTFTAHPTEARRKTVKSLLGRVADVLEDVDERQLTAAEREREEARLAAAVEALWTARHVRTRRPEPLDEARDVHHYLAGTVFDGVPALYDAVERALDDAYDDPPAVPELLSFRSWAGSDRDGNPYVTVDTTSEVLARQRALVVERYDEALADVEDALAVDGARVADADLPSPPPGSTAGDRHPDEPFRRAVAGMRERLDRVGGVRAGEYGDADAFRADLGRVEDALRANGLDRLADVHVVPLRRQAATFGFHLAALDLRDHADNHTEAVSEALAAQGVDYAGMTEAERQRVLTDAIDRDAPVVDVEVERDAYGETTTRVLRRFAALADWQAEYGEDAIDAYAVSMTEEPSHVLEVLFLADQAGVVALPDHSGIDVVPLLETESALSGARDFLTALFENDAYRAALDARDGVQEVMLGYSDSTKENGFLASNWRLNDAQRRLAEITDEHDVDLRLFHGRGGSVSRGGGPTDDALRALPPETATGPVKFTQQGETIAEHYATRGLAERTLEQVVGAQVQAVGAAASDAAVRPRDAWVEGAAAMADAARDEYRDLLETEGFVAYYEQATPIDVVETLHLGSRPASRTGERTVEDLRAIPWVFSWTQARCIVPGWYGFGTGVDAAPVETEALGELYESWPFFRSVVDRAAHALARTELGVAAEYADLADDDLRERFFPRLEAEYERSVEAVLAITGRDALVEREWFAENLARRNPYVDPLNHLQVELLEEARQSGETPAAVDRALRLTVKGIAAGMRTTG</sequence>
<accession>A0A830FCF2</accession>
<dbReference type="EC" id="4.1.1.31" evidence="2"/>
<dbReference type="Gene3D" id="1.20.1440.90">
    <property type="entry name" value="Phosphoenolpyruvate/pyruvate domain"/>
    <property type="match status" value="1"/>
</dbReference>
<dbReference type="Pfam" id="PF00311">
    <property type="entry name" value="PEPcase"/>
    <property type="match status" value="1"/>
</dbReference>
<dbReference type="HAMAP" id="MF_00595">
    <property type="entry name" value="PEPcase_type1"/>
    <property type="match status" value="1"/>
</dbReference>
<evidence type="ECO:0000256" key="5">
    <source>
        <dbReference type="ARBA" id="ARBA00023300"/>
    </source>
</evidence>
<evidence type="ECO:0000256" key="3">
    <source>
        <dbReference type="ARBA" id="ARBA00022842"/>
    </source>
</evidence>
<dbReference type="GO" id="GO:0015977">
    <property type="term" value="P:carbon fixation"/>
    <property type="evidence" value="ECO:0007669"/>
    <property type="project" value="UniProtKB-KW"/>
</dbReference>
<evidence type="ECO:0000313" key="9">
    <source>
        <dbReference type="Proteomes" id="UP000607197"/>
    </source>
</evidence>
<evidence type="ECO:0000256" key="6">
    <source>
        <dbReference type="ARBA" id="ARBA00048995"/>
    </source>
</evidence>
<dbReference type="SUPFAM" id="SSF51621">
    <property type="entry name" value="Phosphoenolpyruvate/pyruvate domain"/>
    <property type="match status" value="1"/>
</dbReference>
<gene>
    <name evidence="8" type="primary">ppc</name>
    <name evidence="8" type="ORF">GCM10009039_19040</name>
</gene>
<evidence type="ECO:0000256" key="1">
    <source>
        <dbReference type="ARBA" id="ARBA00008346"/>
    </source>
</evidence>
<keyword evidence="5" id="KW-0120">Carbon dioxide fixation</keyword>
<dbReference type="Proteomes" id="UP000607197">
    <property type="component" value="Unassembled WGS sequence"/>
</dbReference>
<dbReference type="InterPro" id="IPR022805">
    <property type="entry name" value="PEP_COase_bac/pln-type"/>
</dbReference>
<dbReference type="InterPro" id="IPR021135">
    <property type="entry name" value="PEP_COase"/>
</dbReference>
<comment type="similarity">
    <text evidence="1">Belongs to the PEPCase type 1 family.</text>
</comment>
<dbReference type="PROSITE" id="PS00781">
    <property type="entry name" value="PEPCASE_1"/>
    <property type="match status" value="1"/>
</dbReference>
<evidence type="ECO:0000256" key="2">
    <source>
        <dbReference type="ARBA" id="ARBA00012305"/>
    </source>
</evidence>